<keyword evidence="5" id="KW-1185">Reference proteome</keyword>
<dbReference type="EMBL" id="CAXAMM010004703">
    <property type="protein sequence ID" value="CAK9004612.1"/>
    <property type="molecule type" value="Genomic_DNA"/>
</dbReference>
<feature type="region of interest" description="Disordered" evidence="2">
    <location>
        <begin position="293"/>
        <end position="329"/>
    </location>
</feature>
<feature type="region of interest" description="Disordered" evidence="2">
    <location>
        <begin position="672"/>
        <end position="714"/>
    </location>
</feature>
<feature type="transmembrane region" description="Helical" evidence="3">
    <location>
        <begin position="88"/>
        <end position="107"/>
    </location>
</feature>
<sequence length="1005" mass="111414">MGSQAQPLLPKGFNPFDRLARNPKVAKYIQSVSDVGENPKLQETLESLKPCVLATLSGLRYVVQLYFSLYSAAYAFVEKLPQDELKFVIGFILCFFGGVFVALIAAVEAFRTMGGQSLYDDMAYVQLELDNVLKAHDADEQVDANRDGIRDVEAMGSQELVQHKTILVMQSIADPKRLQGAVGNLWSAYLAVIATLSLKFAQTTAYALAISEMVKFPVTRVVAPPLAYALGSNLVNWVDVIIDSTLKALGLPGEQKAGHHEPLHAGEVSESEEDTDRGGFRINHLQEDKVLLPTSNGRPGVKLKKGVPGGCSRIPLTNAQRNRRKQPKQGDVAVASALQMSATIRRQLLQVCHQAGLSPPPLQVHSPEASEVPGSPVELDEPKLLRRSRPALAAQLRRATLVRAERERQRRSRAVQTVQSMPEVSIKMNQDAPLIPKSVELEGYVCQPAARCRNASQHSESSGHEASRGQIDCLDDIVVGSPEVEPLGDEGGQEVIEVDSAILAQEAWLEANVQPVQQPVPRSVPHEPRRMQVEWREKDAGFHHFDLEISKANWDPKPCASVWENAVNQHPERSTHSVPFQSKTWFPTASRTSSSAVEENGRRAGHRDDSYDVTVLQALYRKAGWRTHDVTSLQSPVESLEGWESPKGQEGGDSSEHQSVLDEELLGTHPDRVANLEQPPPPPPAVPPQTVDASDNQVSDGLAPSDRSPSTLPEESFKHLTLEGFSDDSGEAEEAMPSSHPSSSSSRREALEELPPLPSYRPLPIEPGSTASSRSAAKELEEQFYSSLQILDSVHDHLSQAELLAQRRSLQEEHKEDFLQRQAGVETQLSQQAQLESSLGFLESTRRAQQQLLQQFQYVDEEVQRSRQAFEVQWRARELQRQEEAEALERERLEREQSILERQREMLLLLGLTLEPFNPDESYLDEVIGYPLALVGFYFQMTHYFGVLPFPLDWLLWPLSFVEGLLEIQAKSCGEGSSVSPFCGFCPAHKHRGGVHPAKLLPIAP</sequence>
<feature type="compositionally biased region" description="Pro residues" evidence="2">
    <location>
        <begin position="678"/>
        <end position="687"/>
    </location>
</feature>
<feature type="compositionally biased region" description="Low complexity" evidence="2">
    <location>
        <begin position="735"/>
        <end position="745"/>
    </location>
</feature>
<keyword evidence="3" id="KW-0472">Membrane</keyword>
<name>A0ABP0IRC6_9DINO</name>
<feature type="compositionally biased region" description="Basic and acidic residues" evidence="2">
    <location>
        <begin position="599"/>
        <end position="608"/>
    </location>
</feature>
<feature type="compositionally biased region" description="Polar residues" evidence="2">
    <location>
        <begin position="586"/>
        <end position="597"/>
    </location>
</feature>
<accession>A0ABP0IRC6</accession>
<keyword evidence="1" id="KW-0175">Coiled coil</keyword>
<comment type="caution">
    <text evidence="4">The sequence shown here is derived from an EMBL/GenBank/DDBJ whole genome shotgun (WGS) entry which is preliminary data.</text>
</comment>
<keyword evidence="3" id="KW-1133">Transmembrane helix</keyword>
<feature type="coiled-coil region" evidence="1">
    <location>
        <begin position="876"/>
        <end position="910"/>
    </location>
</feature>
<keyword evidence="3" id="KW-0812">Transmembrane</keyword>
<evidence type="ECO:0000256" key="3">
    <source>
        <dbReference type="SAM" id="Phobius"/>
    </source>
</evidence>
<evidence type="ECO:0000313" key="5">
    <source>
        <dbReference type="Proteomes" id="UP001642464"/>
    </source>
</evidence>
<evidence type="ECO:0000256" key="1">
    <source>
        <dbReference type="SAM" id="Coils"/>
    </source>
</evidence>
<gene>
    <name evidence="4" type="ORF">SCF082_LOCUS8265</name>
</gene>
<dbReference type="Proteomes" id="UP001642464">
    <property type="component" value="Unassembled WGS sequence"/>
</dbReference>
<organism evidence="4 5">
    <name type="scientific">Durusdinium trenchii</name>
    <dbReference type="NCBI Taxonomy" id="1381693"/>
    <lineage>
        <taxon>Eukaryota</taxon>
        <taxon>Sar</taxon>
        <taxon>Alveolata</taxon>
        <taxon>Dinophyceae</taxon>
        <taxon>Suessiales</taxon>
        <taxon>Symbiodiniaceae</taxon>
        <taxon>Durusdinium</taxon>
    </lineage>
</organism>
<evidence type="ECO:0000313" key="4">
    <source>
        <dbReference type="EMBL" id="CAK9004612.1"/>
    </source>
</evidence>
<feature type="region of interest" description="Disordered" evidence="2">
    <location>
        <begin position="630"/>
        <end position="658"/>
    </location>
</feature>
<proteinExistence type="predicted"/>
<feature type="region of interest" description="Disordered" evidence="2">
    <location>
        <begin position="586"/>
        <end position="608"/>
    </location>
</feature>
<evidence type="ECO:0000256" key="2">
    <source>
        <dbReference type="SAM" id="MobiDB-lite"/>
    </source>
</evidence>
<feature type="region of interest" description="Disordered" evidence="2">
    <location>
        <begin position="253"/>
        <end position="276"/>
    </location>
</feature>
<protein>
    <submittedName>
        <fullName evidence="4">Uncharacterized protein</fullName>
    </submittedName>
</protein>
<feature type="region of interest" description="Disordered" evidence="2">
    <location>
        <begin position="728"/>
        <end position="777"/>
    </location>
</feature>
<feature type="transmembrane region" description="Helical" evidence="3">
    <location>
        <begin position="58"/>
        <end position="76"/>
    </location>
</feature>
<feature type="compositionally biased region" description="Pro residues" evidence="2">
    <location>
        <begin position="755"/>
        <end position="765"/>
    </location>
</feature>
<reference evidence="4 5" key="1">
    <citation type="submission" date="2024-02" db="EMBL/GenBank/DDBJ databases">
        <authorList>
            <person name="Chen Y."/>
            <person name="Shah S."/>
            <person name="Dougan E. K."/>
            <person name="Thang M."/>
            <person name="Chan C."/>
        </authorList>
    </citation>
    <scope>NUCLEOTIDE SEQUENCE [LARGE SCALE GENOMIC DNA]</scope>
</reference>